<dbReference type="Gene3D" id="1.10.240.10">
    <property type="entry name" value="Tyrosyl-Transfer RNA Synthetase"/>
    <property type="match status" value="1"/>
</dbReference>
<dbReference type="STRING" id="387005.A0A183HAV7"/>
<evidence type="ECO:0000313" key="10">
    <source>
        <dbReference type="EMBL" id="VDO40526.1"/>
    </source>
</evidence>
<keyword evidence="11" id="KW-1185">Reference proteome</keyword>
<evidence type="ECO:0000256" key="8">
    <source>
        <dbReference type="ARBA" id="ARBA00048248"/>
    </source>
</evidence>
<keyword evidence="4 9" id="KW-0067">ATP-binding</keyword>
<evidence type="ECO:0000313" key="12">
    <source>
        <dbReference type="WBParaSite" id="OFLC_0000461801-mRNA-1"/>
    </source>
</evidence>
<keyword evidence="5 9" id="KW-0648">Protein biosynthesis</keyword>
<dbReference type="GO" id="GO:0004831">
    <property type="term" value="F:tyrosine-tRNA ligase activity"/>
    <property type="evidence" value="ECO:0007669"/>
    <property type="project" value="UniProtKB-EC"/>
</dbReference>
<dbReference type="AlphaFoldDB" id="A0A183HAV7"/>
<keyword evidence="2 9" id="KW-0436">Ligase</keyword>
<evidence type="ECO:0000313" key="11">
    <source>
        <dbReference type="Proteomes" id="UP000267606"/>
    </source>
</evidence>
<accession>A0A183HAV7</accession>
<dbReference type="GO" id="GO:0006437">
    <property type="term" value="P:tyrosyl-tRNA aminoacylation"/>
    <property type="evidence" value="ECO:0007669"/>
    <property type="project" value="TreeGrafter"/>
</dbReference>
<evidence type="ECO:0000256" key="1">
    <source>
        <dbReference type="ARBA" id="ARBA00013160"/>
    </source>
</evidence>
<name>A0A183HAV7_9BILA</name>
<dbReference type="PANTHER" id="PTHR46264">
    <property type="entry name" value="TYROSINE-TRNA LIGASE"/>
    <property type="match status" value="1"/>
</dbReference>
<reference evidence="10 11" key="2">
    <citation type="submission" date="2018-11" db="EMBL/GenBank/DDBJ databases">
        <authorList>
            <consortium name="Pathogen Informatics"/>
        </authorList>
    </citation>
    <scope>NUCLEOTIDE SEQUENCE [LARGE SCALE GENOMIC DNA]</scope>
</reference>
<comment type="similarity">
    <text evidence="9">Belongs to the class-I aminoacyl-tRNA synthetase family.</text>
</comment>
<sequence>MMQRRGQQPRAHLLLPVLPSISGNKMSASDPEFHLDLLDTPKQIKQKIARSFCEPGNLKGNIAFELAKHFIFSYFGPRLVIERSEENGGNLEINGCDELERIIVGGSLHPADLKTIVISKINQFCEPIRMCFATKTKAELISAAFPNKKGRQK</sequence>
<evidence type="ECO:0000256" key="6">
    <source>
        <dbReference type="ARBA" id="ARBA00023146"/>
    </source>
</evidence>
<dbReference type="SUPFAM" id="SSF52374">
    <property type="entry name" value="Nucleotidylyl transferase"/>
    <property type="match status" value="1"/>
</dbReference>
<organism evidence="12">
    <name type="scientific">Onchocerca flexuosa</name>
    <dbReference type="NCBI Taxonomy" id="387005"/>
    <lineage>
        <taxon>Eukaryota</taxon>
        <taxon>Metazoa</taxon>
        <taxon>Ecdysozoa</taxon>
        <taxon>Nematoda</taxon>
        <taxon>Chromadorea</taxon>
        <taxon>Rhabditida</taxon>
        <taxon>Spirurina</taxon>
        <taxon>Spiruromorpha</taxon>
        <taxon>Filarioidea</taxon>
        <taxon>Onchocercidae</taxon>
        <taxon>Onchocerca</taxon>
    </lineage>
</organism>
<dbReference type="InterPro" id="IPR050489">
    <property type="entry name" value="Tyr-tRNA_synthase"/>
</dbReference>
<gene>
    <name evidence="10" type="ORF">OFLC_LOCUS4619</name>
</gene>
<dbReference type="InterPro" id="IPR002305">
    <property type="entry name" value="aa-tRNA-synth_Ic"/>
</dbReference>
<evidence type="ECO:0000256" key="4">
    <source>
        <dbReference type="ARBA" id="ARBA00022840"/>
    </source>
</evidence>
<evidence type="ECO:0000256" key="9">
    <source>
        <dbReference type="RuleBase" id="RU363036"/>
    </source>
</evidence>
<dbReference type="EC" id="6.1.1.1" evidence="1"/>
<evidence type="ECO:0000256" key="7">
    <source>
        <dbReference type="ARBA" id="ARBA00033323"/>
    </source>
</evidence>
<dbReference type="GO" id="GO:0005737">
    <property type="term" value="C:cytoplasm"/>
    <property type="evidence" value="ECO:0007669"/>
    <property type="project" value="TreeGrafter"/>
</dbReference>
<comment type="catalytic activity">
    <reaction evidence="8">
        <text>tRNA(Tyr) + L-tyrosine + ATP = L-tyrosyl-tRNA(Tyr) + AMP + diphosphate + H(+)</text>
        <dbReference type="Rhea" id="RHEA:10220"/>
        <dbReference type="Rhea" id="RHEA-COMP:9706"/>
        <dbReference type="Rhea" id="RHEA-COMP:9707"/>
        <dbReference type="ChEBI" id="CHEBI:15378"/>
        <dbReference type="ChEBI" id="CHEBI:30616"/>
        <dbReference type="ChEBI" id="CHEBI:33019"/>
        <dbReference type="ChEBI" id="CHEBI:58315"/>
        <dbReference type="ChEBI" id="CHEBI:78442"/>
        <dbReference type="ChEBI" id="CHEBI:78536"/>
        <dbReference type="ChEBI" id="CHEBI:456215"/>
        <dbReference type="EC" id="6.1.1.1"/>
    </reaction>
</comment>
<reference evidence="12" key="1">
    <citation type="submission" date="2016-06" db="UniProtKB">
        <authorList>
            <consortium name="WormBaseParasite"/>
        </authorList>
    </citation>
    <scope>IDENTIFICATION</scope>
</reference>
<protein>
    <recommendedName>
        <fullName evidence="1">tyrosine--tRNA ligase</fullName>
        <ecNumber evidence="1">6.1.1.1</ecNumber>
    </recommendedName>
    <alternativeName>
        <fullName evidence="7">Tyrosyl-tRNA synthetase</fullName>
    </alternativeName>
</protein>
<dbReference type="PANTHER" id="PTHR46264:SF4">
    <property type="entry name" value="TYROSINE--TRNA LIGASE, CYTOPLASMIC"/>
    <property type="match status" value="1"/>
</dbReference>
<evidence type="ECO:0000256" key="3">
    <source>
        <dbReference type="ARBA" id="ARBA00022741"/>
    </source>
</evidence>
<dbReference type="WBParaSite" id="OFLC_0000461801-mRNA-1">
    <property type="protein sequence ID" value="OFLC_0000461801-mRNA-1"/>
    <property type="gene ID" value="OFLC_0000461801"/>
</dbReference>
<dbReference type="GO" id="GO:0005524">
    <property type="term" value="F:ATP binding"/>
    <property type="evidence" value="ECO:0007669"/>
    <property type="project" value="UniProtKB-KW"/>
</dbReference>
<dbReference type="Proteomes" id="UP000267606">
    <property type="component" value="Unassembled WGS sequence"/>
</dbReference>
<keyword evidence="3 9" id="KW-0547">Nucleotide-binding</keyword>
<proteinExistence type="inferred from homology"/>
<evidence type="ECO:0000256" key="2">
    <source>
        <dbReference type="ARBA" id="ARBA00022598"/>
    </source>
</evidence>
<dbReference type="Pfam" id="PF00579">
    <property type="entry name" value="tRNA-synt_1b"/>
    <property type="match status" value="1"/>
</dbReference>
<dbReference type="EMBL" id="UZAJ01003599">
    <property type="protein sequence ID" value="VDO40526.1"/>
    <property type="molecule type" value="Genomic_DNA"/>
</dbReference>
<keyword evidence="6 9" id="KW-0030">Aminoacyl-tRNA synthetase</keyword>
<evidence type="ECO:0000256" key="5">
    <source>
        <dbReference type="ARBA" id="ARBA00022917"/>
    </source>
</evidence>